<dbReference type="PANTHER" id="PTHR42834">
    <property type="entry name" value="ENDONUCLEASE/EXONUCLEASE/PHOSPHATASE FAMILY PROTEIN (AFU_ORTHOLOGUE AFUA_3G09210)"/>
    <property type="match status" value="1"/>
</dbReference>
<dbReference type="Proteomes" id="UP001597374">
    <property type="component" value="Unassembled WGS sequence"/>
</dbReference>
<dbReference type="PROSITE" id="PS51257">
    <property type="entry name" value="PROKAR_LIPOPROTEIN"/>
    <property type="match status" value="1"/>
</dbReference>
<gene>
    <name evidence="3" type="ORF">ACFSKP_15325</name>
</gene>
<feature type="chain" id="PRO_5046873421" evidence="1">
    <location>
        <begin position="22"/>
        <end position="344"/>
    </location>
</feature>
<protein>
    <submittedName>
        <fullName evidence="3">Endonuclease/exonuclease/phosphatase family protein</fullName>
    </submittedName>
</protein>
<accession>A0ABW5CYY6</accession>
<evidence type="ECO:0000259" key="2">
    <source>
        <dbReference type="Pfam" id="PF19580"/>
    </source>
</evidence>
<keyword evidence="3" id="KW-0378">Hydrolase</keyword>
<dbReference type="GO" id="GO:0004519">
    <property type="term" value="F:endonuclease activity"/>
    <property type="evidence" value="ECO:0007669"/>
    <property type="project" value="UniProtKB-KW"/>
</dbReference>
<proteinExistence type="predicted"/>
<evidence type="ECO:0000256" key="1">
    <source>
        <dbReference type="SAM" id="SignalP"/>
    </source>
</evidence>
<name>A0ABW5CYY6_9BACT</name>
<dbReference type="SUPFAM" id="SSF56219">
    <property type="entry name" value="DNase I-like"/>
    <property type="match status" value="1"/>
</dbReference>
<keyword evidence="3" id="KW-0255">Endonuclease</keyword>
<keyword evidence="3" id="KW-0540">Nuclease</keyword>
<dbReference type="Gene3D" id="3.60.10.10">
    <property type="entry name" value="Endonuclease/exonuclease/phosphatase"/>
    <property type="match status" value="1"/>
</dbReference>
<dbReference type="PANTHER" id="PTHR42834:SF1">
    <property type="entry name" value="ENDONUCLEASE_EXONUCLEASE_PHOSPHATASE FAMILY PROTEIN (AFU_ORTHOLOGUE AFUA_3G09210)"/>
    <property type="match status" value="1"/>
</dbReference>
<sequence>MRHGIKTFFFLFTLTILSGCATLTTTFRKEKTYTVAFYNVDNLFDPANDPKTADDDFTPQGEMKWDKKRYDNKLKHIKAVIESMGEKGGPAILGLAEVESRQVVQDIVNTASLRNKTYGIIHYDSPDRQGLDVALLYRPKIFKPTAQRSIPIDFPGDFRSRDILQVSGLLEGEPVTILVTHWPASNGNPKLNESRRRAAAAALRKQIDAVQKADKQARILVMGDFEDEPRSANIEQVLKATGRPNPYYADELYNAFYLSYIQGLGSYFQRGDFRMPDQIMLSKSWIDGKGLQYVRGSATIHDPEFSKFTLGKYKDTPRRTYANTLYLDGYSDHFPVYIKVQKVR</sequence>
<keyword evidence="4" id="KW-1185">Reference proteome</keyword>
<feature type="signal peptide" evidence="1">
    <location>
        <begin position="1"/>
        <end position="21"/>
    </location>
</feature>
<comment type="caution">
    <text evidence="3">The sequence shown here is derived from an EMBL/GenBank/DDBJ whole genome shotgun (WGS) entry which is preliminary data.</text>
</comment>
<feature type="domain" description="Endonuclease/exonuclease/phosphatase" evidence="2">
    <location>
        <begin position="34"/>
        <end position="342"/>
    </location>
</feature>
<evidence type="ECO:0000313" key="4">
    <source>
        <dbReference type="Proteomes" id="UP001597374"/>
    </source>
</evidence>
<organism evidence="3 4">
    <name type="scientific">Pontibacter ruber</name>
    <dbReference type="NCBI Taxonomy" id="1343895"/>
    <lineage>
        <taxon>Bacteria</taxon>
        <taxon>Pseudomonadati</taxon>
        <taxon>Bacteroidota</taxon>
        <taxon>Cytophagia</taxon>
        <taxon>Cytophagales</taxon>
        <taxon>Hymenobacteraceae</taxon>
        <taxon>Pontibacter</taxon>
    </lineage>
</organism>
<dbReference type="InterPro" id="IPR036691">
    <property type="entry name" value="Endo/exonu/phosph_ase_sf"/>
</dbReference>
<reference evidence="4" key="1">
    <citation type="journal article" date="2019" name="Int. J. Syst. Evol. Microbiol.">
        <title>The Global Catalogue of Microorganisms (GCM) 10K type strain sequencing project: providing services to taxonomists for standard genome sequencing and annotation.</title>
        <authorList>
            <consortium name="The Broad Institute Genomics Platform"/>
            <consortium name="The Broad Institute Genome Sequencing Center for Infectious Disease"/>
            <person name="Wu L."/>
            <person name="Ma J."/>
        </authorList>
    </citation>
    <scope>NUCLEOTIDE SEQUENCE [LARGE SCALE GENOMIC DNA]</scope>
    <source>
        <strain evidence="4">CGMCC 4.1782</strain>
    </source>
</reference>
<dbReference type="EMBL" id="JBHUIM010000002">
    <property type="protein sequence ID" value="MFD2247636.1"/>
    <property type="molecule type" value="Genomic_DNA"/>
</dbReference>
<evidence type="ECO:0000313" key="3">
    <source>
        <dbReference type="EMBL" id="MFD2247636.1"/>
    </source>
</evidence>
<keyword evidence="1" id="KW-0732">Signal</keyword>
<dbReference type="Pfam" id="PF19580">
    <property type="entry name" value="Exo_endo_phos_3"/>
    <property type="match status" value="1"/>
</dbReference>
<dbReference type="InterPro" id="IPR005135">
    <property type="entry name" value="Endo/exonuclease/phosphatase"/>
</dbReference>
<dbReference type="RefSeq" id="WP_250430660.1">
    <property type="nucleotide sequence ID" value="NZ_JALPRR010000003.1"/>
</dbReference>